<sequence length="171" mass="19712">MLKLVGAILILLSTTWAGFEFSRSLSERPRQLRWVKNALQTLEAEIMFGHTHLDVAAKRISTQVPKPIGWIFHCFSENLQSGDTTVKEAWKSGLDEAWKLTALKQREYEVLLQFGENLGKHDRYTQQNQIMLTLTHLEQEEEEARDQQQKYEKMVKSLGVLSGLLLVVLLM</sequence>
<reference evidence="1 2" key="1">
    <citation type="submission" date="2019-07" db="EMBL/GenBank/DDBJ databases">
        <title>Genome sequence of 2 isolates from Red Sea Mangroves.</title>
        <authorList>
            <person name="Sefrji F."/>
            <person name="Michoud G."/>
            <person name="Merlino G."/>
            <person name="Daffonchio D."/>
        </authorList>
    </citation>
    <scope>NUCLEOTIDE SEQUENCE [LARGE SCALE GENOMIC DNA]</scope>
    <source>
        <strain evidence="1 2">R1DC41</strain>
    </source>
</reference>
<protein>
    <submittedName>
        <fullName evidence="1">Stage III sporulation protein SpoAB</fullName>
    </submittedName>
</protein>
<organism evidence="1 2">
    <name type="scientific">Mangrovibacillus cuniculi</name>
    <dbReference type="NCBI Taxonomy" id="2593652"/>
    <lineage>
        <taxon>Bacteria</taxon>
        <taxon>Bacillati</taxon>
        <taxon>Bacillota</taxon>
        <taxon>Bacilli</taxon>
        <taxon>Bacillales</taxon>
        <taxon>Bacillaceae</taxon>
        <taxon>Mangrovibacillus</taxon>
    </lineage>
</organism>
<dbReference type="Pfam" id="PF09548">
    <property type="entry name" value="Spore_III_AB"/>
    <property type="match status" value="1"/>
</dbReference>
<keyword evidence="2" id="KW-1185">Reference proteome</keyword>
<name>A0A7S8CBC5_9BACI</name>
<proteinExistence type="predicted"/>
<dbReference type="Proteomes" id="UP000593626">
    <property type="component" value="Chromosome"/>
</dbReference>
<dbReference type="PIRSF" id="PIRSF021435">
    <property type="entry name" value="SpoIIIAB"/>
    <property type="match status" value="1"/>
</dbReference>
<evidence type="ECO:0000313" key="1">
    <source>
        <dbReference type="EMBL" id="QPC46833.1"/>
    </source>
</evidence>
<evidence type="ECO:0000313" key="2">
    <source>
        <dbReference type="Proteomes" id="UP000593626"/>
    </source>
</evidence>
<dbReference type="EMBL" id="CP049742">
    <property type="protein sequence ID" value="QPC46833.1"/>
    <property type="molecule type" value="Genomic_DNA"/>
</dbReference>
<dbReference type="KEGG" id="mcui:G8O30_07590"/>
<accession>A0A7S8CBC5</accession>
<gene>
    <name evidence="1" type="ORF">G8O30_07590</name>
</gene>
<dbReference type="RefSeq" id="WP_239674370.1">
    <property type="nucleotide sequence ID" value="NZ_CP049742.1"/>
</dbReference>
<dbReference type="InterPro" id="IPR014198">
    <property type="entry name" value="Spore_III_AB"/>
</dbReference>
<dbReference type="AlphaFoldDB" id="A0A7S8CBC5"/>
<dbReference type="NCBIfam" id="TIGR02833">
    <property type="entry name" value="spore_III_AB"/>
    <property type="match status" value="1"/>
</dbReference>